<reference evidence="3 4" key="1">
    <citation type="journal article" date="2019" name="Nat. Ecol. Evol.">
        <title>Megaphylogeny resolves global patterns of mushroom evolution.</title>
        <authorList>
            <person name="Varga T."/>
            <person name="Krizsan K."/>
            <person name="Foldi C."/>
            <person name="Dima B."/>
            <person name="Sanchez-Garcia M."/>
            <person name="Sanchez-Ramirez S."/>
            <person name="Szollosi G.J."/>
            <person name="Szarkandi J.G."/>
            <person name="Papp V."/>
            <person name="Albert L."/>
            <person name="Andreopoulos W."/>
            <person name="Angelini C."/>
            <person name="Antonin V."/>
            <person name="Barry K.W."/>
            <person name="Bougher N.L."/>
            <person name="Buchanan P."/>
            <person name="Buyck B."/>
            <person name="Bense V."/>
            <person name="Catcheside P."/>
            <person name="Chovatia M."/>
            <person name="Cooper J."/>
            <person name="Damon W."/>
            <person name="Desjardin D."/>
            <person name="Finy P."/>
            <person name="Geml J."/>
            <person name="Haridas S."/>
            <person name="Hughes K."/>
            <person name="Justo A."/>
            <person name="Karasinski D."/>
            <person name="Kautmanova I."/>
            <person name="Kiss B."/>
            <person name="Kocsube S."/>
            <person name="Kotiranta H."/>
            <person name="LaButti K.M."/>
            <person name="Lechner B.E."/>
            <person name="Liimatainen K."/>
            <person name="Lipzen A."/>
            <person name="Lukacs Z."/>
            <person name="Mihaltcheva S."/>
            <person name="Morgado L.N."/>
            <person name="Niskanen T."/>
            <person name="Noordeloos M.E."/>
            <person name="Ohm R.A."/>
            <person name="Ortiz-Santana B."/>
            <person name="Ovrebo C."/>
            <person name="Racz N."/>
            <person name="Riley R."/>
            <person name="Savchenko A."/>
            <person name="Shiryaev A."/>
            <person name="Soop K."/>
            <person name="Spirin V."/>
            <person name="Szebenyi C."/>
            <person name="Tomsovsky M."/>
            <person name="Tulloss R.E."/>
            <person name="Uehling J."/>
            <person name="Grigoriev I.V."/>
            <person name="Vagvolgyi C."/>
            <person name="Papp T."/>
            <person name="Martin F.M."/>
            <person name="Miettinen O."/>
            <person name="Hibbett D.S."/>
            <person name="Nagy L.G."/>
        </authorList>
    </citation>
    <scope>NUCLEOTIDE SEQUENCE [LARGE SCALE GENOMIC DNA]</scope>
    <source>
        <strain evidence="3 4">FP101781</strain>
    </source>
</reference>
<sequence>MYLAWNEHSNNCPGSLITVGFPPIIPDGLIVPNWAYLNVEASIYFDATWAKSIATYTGDIPSTSATATATPTRCDTTRTCAIIGGAVGAIVGAVGLATFAACFWLIKWRNSRELADRSPHMSTPTNQTEEIDPTHQPQNPPAAVKFARRLPSFERYGPPSISIRSLNQVSVRFTGQSKQAKSTRVAPQAQKVAFAGAHSSRPTGVPEIY</sequence>
<evidence type="ECO:0000256" key="1">
    <source>
        <dbReference type="SAM" id="MobiDB-lite"/>
    </source>
</evidence>
<evidence type="ECO:0000256" key="2">
    <source>
        <dbReference type="SAM" id="Phobius"/>
    </source>
</evidence>
<keyword evidence="4" id="KW-1185">Reference proteome</keyword>
<keyword evidence="2" id="KW-0472">Membrane</keyword>
<accession>A0A4Y7TW91</accession>
<proteinExistence type="predicted"/>
<keyword evidence="2" id="KW-0812">Transmembrane</keyword>
<keyword evidence="2" id="KW-1133">Transmembrane helix</keyword>
<name>A0A4Y7TW91_COPMI</name>
<feature type="transmembrane region" description="Helical" evidence="2">
    <location>
        <begin position="81"/>
        <end position="106"/>
    </location>
</feature>
<dbReference type="EMBL" id="QPFP01000003">
    <property type="protein sequence ID" value="TEB37839.1"/>
    <property type="molecule type" value="Genomic_DNA"/>
</dbReference>
<gene>
    <name evidence="3" type="ORF">FA13DRAFT_1809218</name>
</gene>
<organism evidence="3 4">
    <name type="scientific">Coprinellus micaceus</name>
    <name type="common">Glistening ink-cap mushroom</name>
    <name type="synonym">Coprinus micaceus</name>
    <dbReference type="NCBI Taxonomy" id="71717"/>
    <lineage>
        <taxon>Eukaryota</taxon>
        <taxon>Fungi</taxon>
        <taxon>Dikarya</taxon>
        <taxon>Basidiomycota</taxon>
        <taxon>Agaricomycotina</taxon>
        <taxon>Agaricomycetes</taxon>
        <taxon>Agaricomycetidae</taxon>
        <taxon>Agaricales</taxon>
        <taxon>Agaricineae</taxon>
        <taxon>Psathyrellaceae</taxon>
        <taxon>Coprinellus</taxon>
    </lineage>
</organism>
<dbReference type="Proteomes" id="UP000298030">
    <property type="component" value="Unassembled WGS sequence"/>
</dbReference>
<dbReference type="AlphaFoldDB" id="A0A4Y7TW91"/>
<feature type="region of interest" description="Disordered" evidence="1">
    <location>
        <begin position="115"/>
        <end position="141"/>
    </location>
</feature>
<comment type="caution">
    <text evidence="3">The sequence shown here is derived from an EMBL/GenBank/DDBJ whole genome shotgun (WGS) entry which is preliminary data.</text>
</comment>
<dbReference type="OrthoDB" id="2576311at2759"/>
<protein>
    <submittedName>
        <fullName evidence="3">Uncharacterized protein</fullName>
    </submittedName>
</protein>
<evidence type="ECO:0000313" key="3">
    <source>
        <dbReference type="EMBL" id="TEB37839.1"/>
    </source>
</evidence>
<evidence type="ECO:0000313" key="4">
    <source>
        <dbReference type="Proteomes" id="UP000298030"/>
    </source>
</evidence>